<dbReference type="EMBL" id="NBSK02000008">
    <property type="protein sequence ID" value="KAJ0193879.1"/>
    <property type="molecule type" value="Genomic_DNA"/>
</dbReference>
<keyword evidence="2" id="KW-0812">Transmembrane</keyword>
<dbReference type="Pfam" id="PF07727">
    <property type="entry name" value="RVT_2"/>
    <property type="match status" value="1"/>
</dbReference>
<comment type="caution">
    <text evidence="4">The sequence shown here is derived from an EMBL/GenBank/DDBJ whole genome shotgun (WGS) entry which is preliminary data.</text>
</comment>
<dbReference type="AlphaFoldDB" id="A0A9R1X0L0"/>
<evidence type="ECO:0000256" key="2">
    <source>
        <dbReference type="SAM" id="Phobius"/>
    </source>
</evidence>
<keyword evidence="2" id="KW-1133">Transmembrane helix</keyword>
<dbReference type="Proteomes" id="UP000235145">
    <property type="component" value="Unassembled WGS sequence"/>
</dbReference>
<evidence type="ECO:0000313" key="4">
    <source>
        <dbReference type="EMBL" id="KAJ0193879.1"/>
    </source>
</evidence>
<feature type="region of interest" description="Disordered" evidence="1">
    <location>
        <begin position="98"/>
        <end position="118"/>
    </location>
</feature>
<feature type="domain" description="Reverse transcriptase Ty1/copia-type" evidence="3">
    <location>
        <begin position="191"/>
        <end position="311"/>
    </location>
</feature>
<dbReference type="InterPro" id="IPR013103">
    <property type="entry name" value="RVT_2"/>
</dbReference>
<dbReference type="InterPro" id="IPR043502">
    <property type="entry name" value="DNA/RNA_pol_sf"/>
</dbReference>
<evidence type="ECO:0000259" key="3">
    <source>
        <dbReference type="Pfam" id="PF07727"/>
    </source>
</evidence>
<organism evidence="4 5">
    <name type="scientific">Lactuca sativa</name>
    <name type="common">Garden lettuce</name>
    <dbReference type="NCBI Taxonomy" id="4236"/>
    <lineage>
        <taxon>Eukaryota</taxon>
        <taxon>Viridiplantae</taxon>
        <taxon>Streptophyta</taxon>
        <taxon>Embryophyta</taxon>
        <taxon>Tracheophyta</taxon>
        <taxon>Spermatophyta</taxon>
        <taxon>Magnoliopsida</taxon>
        <taxon>eudicotyledons</taxon>
        <taxon>Gunneridae</taxon>
        <taxon>Pentapetalae</taxon>
        <taxon>asterids</taxon>
        <taxon>campanulids</taxon>
        <taxon>Asterales</taxon>
        <taxon>Asteraceae</taxon>
        <taxon>Cichorioideae</taxon>
        <taxon>Cichorieae</taxon>
        <taxon>Lactucinae</taxon>
        <taxon>Lactuca</taxon>
    </lineage>
</organism>
<reference evidence="4 5" key="1">
    <citation type="journal article" date="2017" name="Nat. Commun.">
        <title>Genome assembly with in vitro proximity ligation data and whole-genome triplication in lettuce.</title>
        <authorList>
            <person name="Reyes-Chin-Wo S."/>
            <person name="Wang Z."/>
            <person name="Yang X."/>
            <person name="Kozik A."/>
            <person name="Arikit S."/>
            <person name="Song C."/>
            <person name="Xia L."/>
            <person name="Froenicke L."/>
            <person name="Lavelle D.O."/>
            <person name="Truco M.J."/>
            <person name="Xia R."/>
            <person name="Zhu S."/>
            <person name="Xu C."/>
            <person name="Xu H."/>
            <person name="Xu X."/>
            <person name="Cox K."/>
            <person name="Korf I."/>
            <person name="Meyers B.C."/>
            <person name="Michelmore R.W."/>
        </authorList>
    </citation>
    <scope>NUCLEOTIDE SEQUENCE [LARGE SCALE GENOMIC DNA]</scope>
    <source>
        <strain evidence="5">cv. Salinas</strain>
        <tissue evidence="4">Seedlings</tissue>
    </source>
</reference>
<proteinExistence type="predicted"/>
<name>A0A9R1X0L0_LACSA</name>
<keyword evidence="2" id="KW-0472">Membrane</keyword>
<gene>
    <name evidence="4" type="ORF">LSAT_V11C800413930</name>
</gene>
<evidence type="ECO:0000256" key="1">
    <source>
        <dbReference type="SAM" id="MobiDB-lite"/>
    </source>
</evidence>
<protein>
    <recommendedName>
        <fullName evidence="3">Reverse transcriptase Ty1/copia-type domain-containing protein</fullName>
    </recommendedName>
</protein>
<evidence type="ECO:0000313" key="5">
    <source>
        <dbReference type="Proteomes" id="UP000235145"/>
    </source>
</evidence>
<feature type="region of interest" description="Disordered" evidence="1">
    <location>
        <begin position="420"/>
        <end position="459"/>
    </location>
</feature>
<keyword evidence="5" id="KW-1185">Reference proteome</keyword>
<sequence length="459" mass="49444">MLQDVKFYKSVFPFKPRTSSLTDKSNVPLNSSDLFSYDESLHSSTLLNNTILDDLRSVHQSDDVAADHYLDETCPSNVNNQIGEAHVPTSNVIFPSSSTLTEESGSINTNPSKGHSTRVTRSRRNIHMPVRFSDYVVEGKHKYGIERSVNYSTLNSENLCFVSNLNKIIDPKSYSEAALDPNWIKAMNEEMEIVYMQLPEGYHSKDDVRVCKLIKSLYGLKQAPRKWNEKLCCSLSTFGFKQSINDYSLFVKVSKNTIVILLVYVDDIIIIGNCKVELENVKNFLKSQFLIKDLGKLKYFLGIELLLEFGMLACKPVTTPLEANLVIKRECDLDGSDYVLLKEFELELENEYVMMLNPIPYVVWLAVVAVLVGVTVVGGGNGGGDEGGDSGGYVDCGGSGGGDGSSWRLVVVVVEGGGSSIGGGRGDGSGDVGGGGSSGSVGSGSGGGDGGGNVGSSGG</sequence>
<dbReference type="SUPFAM" id="SSF56672">
    <property type="entry name" value="DNA/RNA polymerases"/>
    <property type="match status" value="1"/>
</dbReference>
<feature type="transmembrane region" description="Helical" evidence="2">
    <location>
        <begin position="361"/>
        <end position="380"/>
    </location>
</feature>
<feature type="compositionally biased region" description="Polar residues" evidence="1">
    <location>
        <begin position="98"/>
        <end position="114"/>
    </location>
</feature>
<accession>A0A9R1X0L0</accession>